<evidence type="ECO:0000256" key="3">
    <source>
        <dbReference type="ARBA" id="ARBA00011291"/>
    </source>
</evidence>
<dbReference type="InterPro" id="IPR001421">
    <property type="entry name" value="ATP8_metazoa"/>
</dbReference>
<keyword evidence="6 13" id="KW-0812">Transmembrane</keyword>
<keyword evidence="11 14" id="KW-0472">Membrane</keyword>
<dbReference type="EMBL" id="KT225301">
    <property type="protein sequence ID" value="AMP43810.1"/>
    <property type="molecule type" value="Genomic_DNA"/>
</dbReference>
<evidence type="ECO:0000256" key="9">
    <source>
        <dbReference type="ARBA" id="ARBA00023065"/>
    </source>
</evidence>
<geneLocation type="mitochondrion" evidence="15"/>
<evidence type="ECO:0000256" key="14">
    <source>
        <dbReference type="SAM" id="Phobius"/>
    </source>
</evidence>
<evidence type="ECO:0000256" key="7">
    <source>
        <dbReference type="ARBA" id="ARBA00022781"/>
    </source>
</evidence>
<evidence type="ECO:0000256" key="4">
    <source>
        <dbReference type="ARBA" id="ARBA00022448"/>
    </source>
</evidence>
<evidence type="ECO:0000256" key="5">
    <source>
        <dbReference type="ARBA" id="ARBA00022547"/>
    </source>
</evidence>
<evidence type="ECO:0000256" key="2">
    <source>
        <dbReference type="ARBA" id="ARBA00008892"/>
    </source>
</evidence>
<gene>
    <name evidence="15" type="primary">ATP8</name>
</gene>
<keyword evidence="7 13" id="KW-0375">Hydrogen ion transport</keyword>
<evidence type="ECO:0000256" key="13">
    <source>
        <dbReference type="RuleBase" id="RU003661"/>
    </source>
</evidence>
<keyword evidence="8 14" id="KW-1133">Transmembrane helix</keyword>
<sequence length="53" mass="6478">MPQMAPISWLLLFIIFSITFVLFNMTNYFFFILNPKKSEMLEKKKSNSLNWKW</sequence>
<evidence type="ECO:0000256" key="1">
    <source>
        <dbReference type="ARBA" id="ARBA00004304"/>
    </source>
</evidence>
<dbReference type="GO" id="GO:0031966">
    <property type="term" value="C:mitochondrial membrane"/>
    <property type="evidence" value="ECO:0007669"/>
    <property type="project" value="UniProtKB-SubCell"/>
</dbReference>
<name>A0A164R3T8_9DIPT</name>
<reference evidence="15" key="1">
    <citation type="journal article" date="2016" name="Gene">
        <title>The complete mitochondrial genome of the Atylotus miser Szilady 1915 (Diptera: Tabanomorpha: Tabanidae), with mitochondrial genome phylogeny of lower Brachycera (Orthorrhapha).</title>
        <authorList>
            <person name="Wang K."/>
            <person name="Li X."/>
            <person name="Ding S."/>
            <person name="Wang N."/>
            <person name="Mao M."/>
            <person name="Wang M."/>
            <person name="Yang D."/>
        </authorList>
    </citation>
    <scope>NUCLEOTIDE SEQUENCE</scope>
</reference>
<evidence type="ECO:0000256" key="8">
    <source>
        <dbReference type="ARBA" id="ARBA00022989"/>
    </source>
</evidence>
<comment type="function">
    <text evidence="12">Mitochondrial membrane ATP synthase (F(1)F(0) ATP synthase or Complex V) produces ATP from ADP in the presence of a proton gradient across the membrane which is generated by electron transport complexes of the respiratory chain. F-type ATPases consist of two structural domains, F(1) - containing the extramembraneous catalytic core and F(0) - containing the membrane proton channel, linked together by a central stalk and a peripheral stalk. During catalysis, ATP synthesis in the catalytic domain of F(1) is coupled via a rotary mechanism of the central stalk subunits to proton translocation. Part of the complex F(0) domain. Minor subunit located with subunit a in the membrane.</text>
</comment>
<proteinExistence type="inferred from homology"/>
<dbReference type="Pfam" id="PF00895">
    <property type="entry name" value="ATP-synt_8"/>
    <property type="match status" value="1"/>
</dbReference>
<keyword evidence="10 13" id="KW-0496">Mitochondrion</keyword>
<keyword evidence="9 13" id="KW-0406">Ion transport</keyword>
<comment type="similarity">
    <text evidence="2 13">Belongs to the ATPase protein 8 family.</text>
</comment>
<dbReference type="GO" id="GO:0045259">
    <property type="term" value="C:proton-transporting ATP synthase complex"/>
    <property type="evidence" value="ECO:0007669"/>
    <property type="project" value="UniProtKB-KW"/>
</dbReference>
<accession>A0A164R3T8</accession>
<dbReference type="GO" id="GO:0015078">
    <property type="term" value="F:proton transmembrane transporter activity"/>
    <property type="evidence" value="ECO:0007669"/>
    <property type="project" value="InterPro"/>
</dbReference>
<evidence type="ECO:0000256" key="10">
    <source>
        <dbReference type="ARBA" id="ARBA00023128"/>
    </source>
</evidence>
<evidence type="ECO:0000313" key="15">
    <source>
        <dbReference type="EMBL" id="AMP43810.1"/>
    </source>
</evidence>
<organism evidence="15">
    <name type="scientific">Suragina sp. KW-2016</name>
    <dbReference type="NCBI Taxonomy" id="1812714"/>
    <lineage>
        <taxon>Eukaryota</taxon>
        <taxon>Metazoa</taxon>
        <taxon>Ecdysozoa</taxon>
        <taxon>Arthropoda</taxon>
        <taxon>Hexapoda</taxon>
        <taxon>Insecta</taxon>
        <taxon>Pterygota</taxon>
        <taxon>Neoptera</taxon>
        <taxon>Endopterygota</taxon>
        <taxon>Diptera</taxon>
        <taxon>Brachycera</taxon>
        <taxon>Tabanomorpha</taxon>
        <taxon>Tabanoidea</taxon>
        <taxon>Athericidae</taxon>
        <taxon>Suragina</taxon>
    </lineage>
</organism>
<comment type="subunit">
    <text evidence="3">F-type ATPases have 2 components, CF(1) - the catalytic core - and CF(0) - the membrane proton channel.</text>
</comment>
<keyword evidence="5 13" id="KW-0138">CF(0)</keyword>
<evidence type="ECO:0000256" key="12">
    <source>
        <dbReference type="ARBA" id="ARBA00024864"/>
    </source>
</evidence>
<evidence type="ECO:0000256" key="11">
    <source>
        <dbReference type="ARBA" id="ARBA00023136"/>
    </source>
</evidence>
<dbReference type="AlphaFoldDB" id="A0A164R3T8"/>
<feature type="transmembrane region" description="Helical" evidence="14">
    <location>
        <begin position="6"/>
        <end position="33"/>
    </location>
</feature>
<protein>
    <recommendedName>
        <fullName evidence="13">ATP synthase complex subunit 8</fullName>
    </recommendedName>
</protein>
<comment type="subcellular location">
    <subcellularLocation>
        <location evidence="1 13">Mitochondrion membrane</location>
        <topology evidence="1 13">Single-pass membrane protein</topology>
    </subcellularLocation>
</comment>
<evidence type="ECO:0000256" key="6">
    <source>
        <dbReference type="ARBA" id="ARBA00022692"/>
    </source>
</evidence>
<keyword evidence="4 13" id="KW-0813">Transport</keyword>
<dbReference type="GO" id="GO:0015986">
    <property type="term" value="P:proton motive force-driven ATP synthesis"/>
    <property type="evidence" value="ECO:0007669"/>
    <property type="project" value="InterPro"/>
</dbReference>